<feature type="compositionally biased region" description="Polar residues" evidence="5">
    <location>
        <begin position="371"/>
        <end position="384"/>
    </location>
</feature>
<keyword evidence="8" id="KW-1185">Reference proteome</keyword>
<accession>F6TIY7</accession>
<dbReference type="GO" id="GO:0000381">
    <property type="term" value="P:regulation of alternative mRNA splicing, via spliceosome"/>
    <property type="evidence" value="ECO:0000318"/>
    <property type="project" value="GO_Central"/>
</dbReference>
<dbReference type="GO" id="GO:1990904">
    <property type="term" value="C:ribonucleoprotein complex"/>
    <property type="evidence" value="ECO:0000318"/>
    <property type="project" value="GO_Central"/>
</dbReference>
<reference evidence="7" key="3">
    <citation type="submission" date="2025-08" db="UniProtKB">
        <authorList>
            <consortium name="Ensembl"/>
        </authorList>
    </citation>
    <scope>IDENTIFICATION</scope>
</reference>
<dbReference type="AlphaFoldDB" id="F6TIY7"/>
<dbReference type="GO" id="GO:0006376">
    <property type="term" value="P:mRNA splice site recognition"/>
    <property type="evidence" value="ECO:0000318"/>
    <property type="project" value="GO_Central"/>
</dbReference>
<dbReference type="InterPro" id="IPR012677">
    <property type="entry name" value="Nucleotide-bd_a/b_plait_sf"/>
</dbReference>
<evidence type="ECO:0000256" key="3">
    <source>
        <dbReference type="ARBA" id="ARBA00022884"/>
    </source>
</evidence>
<evidence type="ECO:0000259" key="6">
    <source>
        <dbReference type="PROSITE" id="PS50102"/>
    </source>
</evidence>
<dbReference type="FunFam" id="3.30.70.330:FF:000198">
    <property type="entry name" value="CUGBP Elav-like family member 6 isoform X3"/>
    <property type="match status" value="1"/>
</dbReference>
<dbReference type="FunCoup" id="F6TIY7">
    <property type="interactions" value="38"/>
</dbReference>
<dbReference type="InterPro" id="IPR035979">
    <property type="entry name" value="RBD_domain_sf"/>
</dbReference>
<proteinExistence type="inferred from homology"/>
<keyword evidence="2" id="KW-0677">Repeat</keyword>
<evidence type="ECO:0000256" key="2">
    <source>
        <dbReference type="ARBA" id="ARBA00022737"/>
    </source>
</evidence>
<reference evidence="7" key="2">
    <citation type="journal article" date="2008" name="Genome Biol.">
        <title>Improved genome assembly and evidence-based global gene model set for the chordate Ciona intestinalis: new insight into intron and operon populations.</title>
        <authorList>
            <person name="Satou Y."/>
            <person name="Mineta K."/>
            <person name="Ogasawara M."/>
            <person name="Sasakura Y."/>
            <person name="Shoguchi E."/>
            <person name="Ueno K."/>
            <person name="Yamada L."/>
            <person name="Matsumoto J."/>
            <person name="Wasserscheid J."/>
            <person name="Dewar K."/>
            <person name="Wiley G.B."/>
            <person name="Macmil S.L."/>
            <person name="Roe B.A."/>
            <person name="Zeller R.W."/>
            <person name="Hastings K.E."/>
            <person name="Lemaire P."/>
            <person name="Lindquist E."/>
            <person name="Endo T."/>
            <person name="Hotta K."/>
            <person name="Inaba K."/>
        </authorList>
    </citation>
    <scope>NUCLEOTIDE SEQUENCE [LARGE SCALE GENOMIC DNA]</scope>
    <source>
        <strain evidence="7">wild type</strain>
    </source>
</reference>
<evidence type="ECO:0000313" key="8">
    <source>
        <dbReference type="Proteomes" id="UP000008144"/>
    </source>
</evidence>
<dbReference type="OMA" id="NMANFAN"/>
<dbReference type="InterPro" id="IPR034196">
    <property type="entry name" value="CELF1/2_RRM1"/>
</dbReference>
<dbReference type="EMBL" id="EAAA01001507">
    <property type="status" value="NOT_ANNOTATED_CDS"/>
    <property type="molecule type" value="Genomic_DNA"/>
</dbReference>
<dbReference type="Ensembl" id="ENSCINT00000007774.3">
    <property type="protein sequence ID" value="ENSCINP00000007774.3"/>
    <property type="gene ID" value="ENSCING00000003762.3"/>
</dbReference>
<dbReference type="FunFam" id="3.30.70.330:FF:000016">
    <property type="entry name" value="CUGBP Elav-like family member 1 isoform 2"/>
    <property type="match status" value="1"/>
</dbReference>
<dbReference type="PANTHER" id="PTHR24012">
    <property type="entry name" value="RNA BINDING PROTEIN"/>
    <property type="match status" value="1"/>
</dbReference>
<dbReference type="HOGENOM" id="CLU_015367_0_1_1"/>
<dbReference type="SMART" id="SM00360">
    <property type="entry name" value="RRM"/>
    <property type="match status" value="3"/>
</dbReference>
<dbReference type="Proteomes" id="UP000008144">
    <property type="component" value="Chromosome 2"/>
</dbReference>
<sequence length="479" mass="52155">MNGNSAGPPAHGDQPDPDAIKMFIGQIPKTWVESEVREFLEGYGPIYQLNILREKGSVMSKGCCFVTFYTRKAALAAQNELHNMKTLPGMHHCVQMKPADSENKSEDRKLFIGMISKKMTEQDLRQLFCPFGNIEECRILMNPDGVSKGCAFVTYSKRVSAQNAIRNMHQSTTMEGCSAPIVVKIADSPKDKERKKTQSQLAMQLNQFSNQWKNLSGLAALAPVGRNVLQSLACNNQYNAPSNQHNSGKGFLCKASLIALNVYLCSTLSVAANGVFSTTQLQQALTIAAAAQTLLSNQPSSVSHNNSNSVPGSSGISSMTSQYGGNMTMNLAQQSGSNLTLDLNHSPSSTATGINPTAHMLAALTSPTSMYNQSMMHPHNSSPAGSHKEGPEGSNLFIYHLPTHFTDHDLMQTFFTFGTIVSAKVFIDKQTNLSKCFGFVSYDNPASAQHAIQAMHGFQIGMKRLKVQLKRPKGESKAY</sequence>
<name>F6TIY7_CIOIN</name>
<dbReference type="Pfam" id="PF00076">
    <property type="entry name" value="RRM_1"/>
    <property type="match status" value="3"/>
</dbReference>
<evidence type="ECO:0000256" key="4">
    <source>
        <dbReference type="PROSITE-ProRule" id="PRU00176"/>
    </source>
</evidence>
<evidence type="ECO:0000256" key="5">
    <source>
        <dbReference type="SAM" id="MobiDB-lite"/>
    </source>
</evidence>
<dbReference type="PROSITE" id="PS50102">
    <property type="entry name" value="RRM"/>
    <property type="match status" value="3"/>
</dbReference>
<organism evidence="7 8">
    <name type="scientific">Ciona intestinalis</name>
    <name type="common">Transparent sea squirt</name>
    <name type="synonym">Ascidia intestinalis</name>
    <dbReference type="NCBI Taxonomy" id="7719"/>
    <lineage>
        <taxon>Eukaryota</taxon>
        <taxon>Metazoa</taxon>
        <taxon>Chordata</taxon>
        <taxon>Tunicata</taxon>
        <taxon>Ascidiacea</taxon>
        <taxon>Phlebobranchia</taxon>
        <taxon>Cionidae</taxon>
        <taxon>Ciona</taxon>
    </lineage>
</organism>
<dbReference type="PRINTS" id="PR00961">
    <property type="entry name" value="HUDSXLRNA"/>
</dbReference>
<dbReference type="GeneTree" id="ENSGT00940000169014"/>
<protein>
    <recommendedName>
        <fullName evidence="6">RRM domain-containing protein</fullName>
    </recommendedName>
</protein>
<evidence type="ECO:0000256" key="1">
    <source>
        <dbReference type="ARBA" id="ARBA00009621"/>
    </source>
</evidence>
<dbReference type="STRING" id="7719.ENSCINP00000007774"/>
<dbReference type="CDD" id="cd12631">
    <property type="entry name" value="RRM1_CELF1_2_Bruno"/>
    <property type="match status" value="1"/>
</dbReference>
<dbReference type="GO" id="GO:0005737">
    <property type="term" value="C:cytoplasm"/>
    <property type="evidence" value="ECO:0000318"/>
    <property type="project" value="GO_Central"/>
</dbReference>
<dbReference type="FunFam" id="3.30.70.330:FF:000013">
    <property type="entry name" value="CUGBP Elav-like family member 1 isoform 2"/>
    <property type="match status" value="1"/>
</dbReference>
<dbReference type="InterPro" id="IPR000504">
    <property type="entry name" value="RRM_dom"/>
</dbReference>
<reference evidence="8" key="1">
    <citation type="journal article" date="2002" name="Science">
        <title>The draft genome of Ciona intestinalis: insights into chordate and vertebrate origins.</title>
        <authorList>
            <person name="Dehal P."/>
            <person name="Satou Y."/>
            <person name="Campbell R.K."/>
            <person name="Chapman J."/>
            <person name="Degnan B."/>
            <person name="De Tomaso A."/>
            <person name="Davidson B."/>
            <person name="Di Gregorio A."/>
            <person name="Gelpke M."/>
            <person name="Goodstein D.M."/>
            <person name="Harafuji N."/>
            <person name="Hastings K.E."/>
            <person name="Ho I."/>
            <person name="Hotta K."/>
            <person name="Huang W."/>
            <person name="Kawashima T."/>
            <person name="Lemaire P."/>
            <person name="Martinez D."/>
            <person name="Meinertzhagen I.A."/>
            <person name="Necula S."/>
            <person name="Nonaka M."/>
            <person name="Putnam N."/>
            <person name="Rash S."/>
            <person name="Saiga H."/>
            <person name="Satake M."/>
            <person name="Terry A."/>
            <person name="Yamada L."/>
            <person name="Wang H.G."/>
            <person name="Awazu S."/>
            <person name="Azumi K."/>
            <person name="Boore J."/>
            <person name="Branno M."/>
            <person name="Chin-Bow S."/>
            <person name="DeSantis R."/>
            <person name="Doyle S."/>
            <person name="Francino P."/>
            <person name="Keys D.N."/>
            <person name="Haga S."/>
            <person name="Hayashi H."/>
            <person name="Hino K."/>
            <person name="Imai K.S."/>
            <person name="Inaba K."/>
            <person name="Kano S."/>
            <person name="Kobayashi K."/>
            <person name="Kobayashi M."/>
            <person name="Lee B.I."/>
            <person name="Makabe K.W."/>
            <person name="Manohar C."/>
            <person name="Matassi G."/>
            <person name="Medina M."/>
            <person name="Mochizuki Y."/>
            <person name="Mount S."/>
            <person name="Morishita T."/>
            <person name="Miura S."/>
            <person name="Nakayama A."/>
            <person name="Nishizaka S."/>
            <person name="Nomoto H."/>
            <person name="Ohta F."/>
            <person name="Oishi K."/>
            <person name="Rigoutsos I."/>
            <person name="Sano M."/>
            <person name="Sasaki A."/>
            <person name="Sasakura Y."/>
            <person name="Shoguchi E."/>
            <person name="Shin-i T."/>
            <person name="Spagnuolo A."/>
            <person name="Stainier D."/>
            <person name="Suzuki M.M."/>
            <person name="Tassy O."/>
            <person name="Takatori N."/>
            <person name="Tokuoka M."/>
            <person name="Yagi K."/>
            <person name="Yoshizaki F."/>
            <person name="Wada S."/>
            <person name="Zhang C."/>
            <person name="Hyatt P.D."/>
            <person name="Larimer F."/>
            <person name="Detter C."/>
            <person name="Doggett N."/>
            <person name="Glavina T."/>
            <person name="Hawkins T."/>
            <person name="Richardson P."/>
            <person name="Lucas S."/>
            <person name="Kohara Y."/>
            <person name="Levine M."/>
            <person name="Satoh N."/>
            <person name="Rokhsar D.S."/>
        </authorList>
    </citation>
    <scope>NUCLEOTIDE SEQUENCE [LARGE SCALE GENOMIC DNA]</scope>
</reference>
<dbReference type="Gene3D" id="3.30.70.330">
    <property type="match status" value="3"/>
</dbReference>
<feature type="domain" description="RRM" evidence="6">
    <location>
        <begin position="394"/>
        <end position="472"/>
    </location>
</feature>
<dbReference type="GO" id="GO:0003730">
    <property type="term" value="F:mRNA 3'-UTR binding"/>
    <property type="evidence" value="ECO:0000318"/>
    <property type="project" value="GO_Central"/>
</dbReference>
<feature type="region of interest" description="Disordered" evidence="5">
    <location>
        <begin position="371"/>
        <end position="391"/>
    </location>
</feature>
<dbReference type="InterPro" id="IPR002343">
    <property type="entry name" value="Hud_Sxl_RNA"/>
</dbReference>
<dbReference type="InParanoid" id="F6TIY7"/>
<reference evidence="7" key="4">
    <citation type="submission" date="2025-09" db="UniProtKB">
        <authorList>
            <consortium name="Ensembl"/>
        </authorList>
    </citation>
    <scope>IDENTIFICATION</scope>
</reference>
<keyword evidence="3 4" id="KW-0694">RNA-binding</keyword>
<feature type="domain" description="RRM" evidence="6">
    <location>
        <begin position="20"/>
        <end position="101"/>
    </location>
</feature>
<dbReference type="GO" id="GO:0005634">
    <property type="term" value="C:nucleus"/>
    <property type="evidence" value="ECO:0000318"/>
    <property type="project" value="GO_Central"/>
</dbReference>
<comment type="similarity">
    <text evidence="1">Belongs to the CELF/BRUNOL family.</text>
</comment>
<evidence type="ECO:0000313" key="7">
    <source>
        <dbReference type="Ensembl" id="ENSCINP00000007774.3"/>
    </source>
</evidence>
<dbReference type="SUPFAM" id="SSF54928">
    <property type="entry name" value="RNA-binding domain, RBD"/>
    <property type="match status" value="2"/>
</dbReference>
<feature type="domain" description="RRM" evidence="6">
    <location>
        <begin position="108"/>
        <end position="188"/>
    </location>
</feature>